<evidence type="ECO:0000313" key="2">
    <source>
        <dbReference type="WBParaSite" id="JU765_v2.g15993.t1"/>
    </source>
</evidence>
<name>A0AC34QFV0_9BILA</name>
<protein>
    <submittedName>
        <fullName evidence="2">C-type lectin domain-containing protein</fullName>
    </submittedName>
</protein>
<proteinExistence type="predicted"/>
<organism evidence="1 2">
    <name type="scientific">Panagrolaimus sp. JU765</name>
    <dbReference type="NCBI Taxonomy" id="591449"/>
    <lineage>
        <taxon>Eukaryota</taxon>
        <taxon>Metazoa</taxon>
        <taxon>Ecdysozoa</taxon>
        <taxon>Nematoda</taxon>
        <taxon>Chromadorea</taxon>
        <taxon>Rhabditida</taxon>
        <taxon>Tylenchina</taxon>
        <taxon>Panagrolaimomorpha</taxon>
        <taxon>Panagrolaimoidea</taxon>
        <taxon>Panagrolaimidae</taxon>
        <taxon>Panagrolaimus</taxon>
    </lineage>
</organism>
<dbReference type="WBParaSite" id="JU765_v2.g15993.t1">
    <property type="protein sequence ID" value="JU765_v2.g15993.t1"/>
    <property type="gene ID" value="JU765_v2.g15993"/>
</dbReference>
<dbReference type="Proteomes" id="UP000887576">
    <property type="component" value="Unplaced"/>
</dbReference>
<accession>A0AC34QFV0</accession>
<sequence length="149" mass="15429">MGDGTTAKTQADAQAACAASAPGANLVSIHSTAENDYVLSISKSTSSAATNDGYLRSTWIGLSLVSEVGTLQTFKWSDGTPVDFPAGNPYTTGMGPSPWAQGVEPQAAGGDCVTMITNTLSLNPPFIYGAWNNIKCASLVFNYVCKKPA</sequence>
<evidence type="ECO:0000313" key="1">
    <source>
        <dbReference type="Proteomes" id="UP000887576"/>
    </source>
</evidence>
<reference evidence="2" key="1">
    <citation type="submission" date="2022-11" db="UniProtKB">
        <authorList>
            <consortium name="WormBaseParasite"/>
        </authorList>
    </citation>
    <scope>IDENTIFICATION</scope>
</reference>